<dbReference type="AlphaFoldDB" id="A0A918U1U3"/>
<accession>A0A918U1U3</accession>
<name>A0A918U1U3_9ACTN</name>
<organism evidence="1 2">
    <name type="scientific">Streptomyces fructofermentans</name>
    <dbReference type="NCBI Taxonomy" id="152141"/>
    <lineage>
        <taxon>Bacteria</taxon>
        <taxon>Bacillati</taxon>
        <taxon>Actinomycetota</taxon>
        <taxon>Actinomycetes</taxon>
        <taxon>Kitasatosporales</taxon>
        <taxon>Streptomycetaceae</taxon>
        <taxon>Streptomyces</taxon>
    </lineage>
</organism>
<dbReference type="EMBL" id="BMWD01000022">
    <property type="protein sequence ID" value="GGX80693.1"/>
    <property type="molecule type" value="Genomic_DNA"/>
</dbReference>
<dbReference type="InterPro" id="IPR048868">
    <property type="entry name" value="OGG-like_put"/>
</dbReference>
<sequence>MGRQDAANALDKELMARLLPPAAVRALGDWLAGSGVRYAAGAGGHAVEYVPAHWSGVDPWPAGLAERSQTATARVSRAEAAASTRSAVERSEWSEALVAPYVWGQGRTGYGPHRLAEILQDPGVGVVLSDAGTALREKGAVEAYRLLRGTVKGLGPAFFTKFLYFLDLAGDAPAAPRALILDQRVARVIRSHATRVGLETGPSSAPGVAAWIWSDSGWTAHRYSVYLEWVHACSDQLAASGIGWPRSCPDLLELALFEGVWDPGT</sequence>
<evidence type="ECO:0000313" key="1">
    <source>
        <dbReference type="EMBL" id="GGX80693.1"/>
    </source>
</evidence>
<evidence type="ECO:0000313" key="2">
    <source>
        <dbReference type="Proteomes" id="UP000645555"/>
    </source>
</evidence>
<gene>
    <name evidence="1" type="ORF">GCM10010515_55530</name>
</gene>
<reference evidence="1" key="2">
    <citation type="submission" date="2020-09" db="EMBL/GenBank/DDBJ databases">
        <authorList>
            <person name="Sun Q."/>
            <person name="Ohkuma M."/>
        </authorList>
    </citation>
    <scope>NUCLEOTIDE SEQUENCE</scope>
    <source>
        <strain evidence="1">JCM 4956</strain>
    </source>
</reference>
<reference evidence="1" key="1">
    <citation type="journal article" date="2014" name="Int. J. Syst. Evol. Microbiol.">
        <title>Complete genome sequence of Corynebacterium casei LMG S-19264T (=DSM 44701T), isolated from a smear-ripened cheese.</title>
        <authorList>
            <consortium name="US DOE Joint Genome Institute (JGI-PGF)"/>
            <person name="Walter F."/>
            <person name="Albersmeier A."/>
            <person name="Kalinowski J."/>
            <person name="Ruckert C."/>
        </authorList>
    </citation>
    <scope>NUCLEOTIDE SEQUENCE</scope>
    <source>
        <strain evidence="1">JCM 4956</strain>
    </source>
</reference>
<proteinExistence type="predicted"/>
<dbReference type="Pfam" id="PF21790">
    <property type="entry name" value="OGG"/>
    <property type="match status" value="1"/>
</dbReference>
<dbReference type="RefSeq" id="WP_190038315.1">
    <property type="nucleotide sequence ID" value="NZ_BMWD01000022.1"/>
</dbReference>
<comment type="caution">
    <text evidence="1">The sequence shown here is derived from an EMBL/GenBank/DDBJ whole genome shotgun (WGS) entry which is preliminary data.</text>
</comment>
<protein>
    <submittedName>
        <fullName evidence="1">Uncharacterized protein</fullName>
    </submittedName>
</protein>
<dbReference type="Proteomes" id="UP000645555">
    <property type="component" value="Unassembled WGS sequence"/>
</dbReference>
<keyword evidence="2" id="KW-1185">Reference proteome</keyword>